<evidence type="ECO:0000256" key="1">
    <source>
        <dbReference type="SAM" id="Coils"/>
    </source>
</evidence>
<evidence type="ECO:0000313" key="5">
    <source>
        <dbReference type="EMBL" id="AXY73155.1"/>
    </source>
</evidence>
<dbReference type="KEGG" id="pseg:D3H65_03835"/>
<feature type="domain" description="DUF4349" evidence="4">
    <location>
        <begin position="105"/>
        <end position="315"/>
    </location>
</feature>
<evidence type="ECO:0000313" key="6">
    <source>
        <dbReference type="Proteomes" id="UP000263900"/>
    </source>
</evidence>
<keyword evidence="6" id="KW-1185">Reference proteome</keyword>
<sequence>MKFNTQWQLPLLVVLLMTVNACKNKGKVAANEVALLQVTEEKATAASAKVTTDANTQFKYTGTPGYVATDSAGQQEEEQAPPAGNEKKQAPSPRQTPVANPDWDKKIIKNATLSVEVKDYVRFNELVRAAVKQSGGYIAQEEQSESDYKIENSITIKVPVDQFDNTVSALTPGKEKVLVRKITSQDVTGEVVDTRARLEAKRQVRLRYLDLLKQAKNMEEILQVQNEINDIQENMEAAAGRVSYLTHSAAFSTIQLGYFQVLNPQARDQETPPGFGQKVLTALTAGLGWVGELIILLVSLWPVWLGLLTAWWIYRKYRPAKRVPVNSVAPPAHPEV</sequence>
<name>A0A3B7MNG1_9BACT</name>
<dbReference type="RefSeq" id="WP_119048993.1">
    <property type="nucleotide sequence ID" value="NZ_CP032157.1"/>
</dbReference>
<gene>
    <name evidence="5" type="ORF">D3H65_03835</name>
</gene>
<proteinExistence type="predicted"/>
<keyword evidence="3" id="KW-0472">Membrane</keyword>
<keyword evidence="3" id="KW-0812">Transmembrane</keyword>
<feature type="region of interest" description="Disordered" evidence="2">
    <location>
        <begin position="65"/>
        <end position="103"/>
    </location>
</feature>
<feature type="transmembrane region" description="Helical" evidence="3">
    <location>
        <begin position="293"/>
        <end position="314"/>
    </location>
</feature>
<dbReference type="InterPro" id="IPR025645">
    <property type="entry name" value="DUF4349"/>
</dbReference>
<evidence type="ECO:0000256" key="3">
    <source>
        <dbReference type="SAM" id="Phobius"/>
    </source>
</evidence>
<dbReference type="OrthoDB" id="5381491at2"/>
<keyword evidence="3" id="KW-1133">Transmembrane helix</keyword>
<keyword evidence="1" id="KW-0175">Coiled coil</keyword>
<dbReference type="EMBL" id="CP032157">
    <property type="protein sequence ID" value="AXY73155.1"/>
    <property type="molecule type" value="Genomic_DNA"/>
</dbReference>
<dbReference type="Proteomes" id="UP000263900">
    <property type="component" value="Chromosome"/>
</dbReference>
<accession>A0A3B7MNG1</accession>
<dbReference type="Pfam" id="PF14257">
    <property type="entry name" value="DUF4349"/>
    <property type="match status" value="1"/>
</dbReference>
<evidence type="ECO:0000256" key="2">
    <source>
        <dbReference type="SAM" id="MobiDB-lite"/>
    </source>
</evidence>
<organism evidence="5 6">
    <name type="scientific">Paraflavitalea soli</name>
    <dbReference type="NCBI Taxonomy" id="2315862"/>
    <lineage>
        <taxon>Bacteria</taxon>
        <taxon>Pseudomonadati</taxon>
        <taxon>Bacteroidota</taxon>
        <taxon>Chitinophagia</taxon>
        <taxon>Chitinophagales</taxon>
        <taxon>Chitinophagaceae</taxon>
        <taxon>Paraflavitalea</taxon>
    </lineage>
</organism>
<dbReference type="AlphaFoldDB" id="A0A3B7MNG1"/>
<reference evidence="5 6" key="1">
    <citation type="submission" date="2018-09" db="EMBL/GenBank/DDBJ databases">
        <title>Genome sequencing of strain 6GH32-13.</title>
        <authorList>
            <person name="Weon H.-Y."/>
            <person name="Heo J."/>
            <person name="Kwon S.-W."/>
        </authorList>
    </citation>
    <scope>NUCLEOTIDE SEQUENCE [LARGE SCALE GENOMIC DNA]</scope>
    <source>
        <strain evidence="5 6">5GH32-13</strain>
    </source>
</reference>
<protein>
    <submittedName>
        <fullName evidence="5">DUF4349 domain-containing protein</fullName>
    </submittedName>
</protein>
<feature type="coiled-coil region" evidence="1">
    <location>
        <begin position="214"/>
        <end position="241"/>
    </location>
</feature>
<evidence type="ECO:0000259" key="4">
    <source>
        <dbReference type="Pfam" id="PF14257"/>
    </source>
</evidence>